<organism evidence="3 4">
    <name type="scientific">Carnobacterium alterfunditum</name>
    <dbReference type="NCBI Taxonomy" id="28230"/>
    <lineage>
        <taxon>Bacteria</taxon>
        <taxon>Bacillati</taxon>
        <taxon>Bacillota</taxon>
        <taxon>Bacilli</taxon>
        <taxon>Lactobacillales</taxon>
        <taxon>Carnobacteriaceae</taxon>
        <taxon>Carnobacterium</taxon>
    </lineage>
</organism>
<dbReference type="PANTHER" id="PTHR11695:SF294">
    <property type="entry name" value="RETICULON-4-INTERACTING PROTEIN 1, MITOCHONDRIAL"/>
    <property type="match status" value="1"/>
</dbReference>
<dbReference type="OrthoDB" id="9792162at2"/>
<dbReference type="PANTHER" id="PTHR11695">
    <property type="entry name" value="ALCOHOL DEHYDROGENASE RELATED"/>
    <property type="match status" value="1"/>
</dbReference>
<evidence type="ECO:0000313" key="3">
    <source>
        <dbReference type="EMBL" id="SIN86241.1"/>
    </source>
</evidence>
<proteinExistence type="predicted"/>
<protein>
    <submittedName>
        <fullName evidence="3">NADPH:quinone reductase</fullName>
    </submittedName>
</protein>
<accession>A0A1N6ETG0</accession>
<dbReference type="InterPro" id="IPR002364">
    <property type="entry name" value="Quin_OxRdtase/zeta-crystal_CS"/>
</dbReference>
<dbReference type="Pfam" id="PF08240">
    <property type="entry name" value="ADH_N"/>
    <property type="match status" value="1"/>
</dbReference>
<dbReference type="STRING" id="28230.SAMN05878443_0188"/>
<dbReference type="InterPro" id="IPR013154">
    <property type="entry name" value="ADH-like_N"/>
</dbReference>
<dbReference type="Pfam" id="PF13602">
    <property type="entry name" value="ADH_zinc_N_2"/>
    <property type="match status" value="1"/>
</dbReference>
<dbReference type="RefSeq" id="WP_034546667.1">
    <property type="nucleotide sequence ID" value="NZ_FSRN01000001.1"/>
</dbReference>
<dbReference type="InterPro" id="IPR036291">
    <property type="entry name" value="NAD(P)-bd_dom_sf"/>
</dbReference>
<sequence length="303" mass="32937">MKAIAIEAFGSAEQLKEVEMAKPSIKEHQVLIEVHAFSINAIDWKRRSGKMGGKLPLVLGGDVAGIISEVGAKVTDLKPGDRVFANAARTYAEFTKARAEVTAKIPDNLSFEEAASIPLTGQTAWEALVEQGQLQAGEKVLIHAGAGGVGSLAIQISKHFNAYVAATASEKNQEFLTSLGVDRFIDYRNEDFEHVLTDFDLVLDPIGGKTQEKSFSVLKKGGRLISLVQEPDQEKAASLGITGTYFSMAPTGERLQKLAQLLAYEAIKPIVTQTYTFTQEDLRKAHEQIETGHTRGKIVIKVN</sequence>
<evidence type="ECO:0000313" key="4">
    <source>
        <dbReference type="Proteomes" id="UP000184758"/>
    </source>
</evidence>
<keyword evidence="1" id="KW-0560">Oxidoreductase</keyword>
<dbReference type="Gene3D" id="3.40.50.720">
    <property type="entry name" value="NAD(P)-binding Rossmann-like Domain"/>
    <property type="match status" value="1"/>
</dbReference>
<dbReference type="GO" id="GO:0016491">
    <property type="term" value="F:oxidoreductase activity"/>
    <property type="evidence" value="ECO:0007669"/>
    <property type="project" value="UniProtKB-KW"/>
</dbReference>
<dbReference type="CDD" id="cd05289">
    <property type="entry name" value="MDR_like_2"/>
    <property type="match status" value="1"/>
</dbReference>
<dbReference type="Gene3D" id="3.90.180.10">
    <property type="entry name" value="Medium-chain alcohol dehydrogenases, catalytic domain"/>
    <property type="match status" value="1"/>
</dbReference>
<dbReference type="EMBL" id="FSRN01000001">
    <property type="protein sequence ID" value="SIN86241.1"/>
    <property type="molecule type" value="Genomic_DNA"/>
</dbReference>
<dbReference type="InterPro" id="IPR020843">
    <property type="entry name" value="ER"/>
</dbReference>
<dbReference type="eggNOG" id="COG0604">
    <property type="taxonomic scope" value="Bacteria"/>
</dbReference>
<dbReference type="AlphaFoldDB" id="A0A1N6ETG0"/>
<gene>
    <name evidence="3" type="ORF">SAMN05878443_0188</name>
</gene>
<feature type="domain" description="Enoyl reductase (ER)" evidence="2">
    <location>
        <begin position="10"/>
        <end position="300"/>
    </location>
</feature>
<name>A0A1N6ETG0_9LACT</name>
<reference evidence="4" key="1">
    <citation type="submission" date="2016-11" db="EMBL/GenBank/DDBJ databases">
        <authorList>
            <person name="Varghese N."/>
            <person name="Submissions S."/>
        </authorList>
    </citation>
    <scope>NUCLEOTIDE SEQUENCE [LARGE SCALE GENOMIC DNA]</scope>
    <source>
        <strain evidence="4">313</strain>
    </source>
</reference>
<dbReference type="GO" id="GO:0008270">
    <property type="term" value="F:zinc ion binding"/>
    <property type="evidence" value="ECO:0007669"/>
    <property type="project" value="InterPro"/>
</dbReference>
<evidence type="ECO:0000256" key="1">
    <source>
        <dbReference type="ARBA" id="ARBA00023002"/>
    </source>
</evidence>
<dbReference type="PROSITE" id="PS01162">
    <property type="entry name" value="QOR_ZETA_CRYSTAL"/>
    <property type="match status" value="1"/>
</dbReference>
<dbReference type="InterPro" id="IPR050700">
    <property type="entry name" value="YIM1/Zinc_Alcohol_DH_Fams"/>
</dbReference>
<dbReference type="Proteomes" id="UP000184758">
    <property type="component" value="Unassembled WGS sequence"/>
</dbReference>
<keyword evidence="4" id="KW-1185">Reference proteome</keyword>
<dbReference type="InterPro" id="IPR011032">
    <property type="entry name" value="GroES-like_sf"/>
</dbReference>
<dbReference type="SUPFAM" id="SSF51735">
    <property type="entry name" value="NAD(P)-binding Rossmann-fold domains"/>
    <property type="match status" value="1"/>
</dbReference>
<dbReference type="SMART" id="SM00829">
    <property type="entry name" value="PKS_ER"/>
    <property type="match status" value="1"/>
</dbReference>
<evidence type="ECO:0000259" key="2">
    <source>
        <dbReference type="SMART" id="SM00829"/>
    </source>
</evidence>
<dbReference type="SUPFAM" id="SSF50129">
    <property type="entry name" value="GroES-like"/>
    <property type="match status" value="1"/>
</dbReference>